<proteinExistence type="predicted"/>
<organism evidence="3 4">
    <name type="scientific">Discostella pseudostelligera</name>
    <dbReference type="NCBI Taxonomy" id="259834"/>
    <lineage>
        <taxon>Eukaryota</taxon>
        <taxon>Sar</taxon>
        <taxon>Stramenopiles</taxon>
        <taxon>Ochrophyta</taxon>
        <taxon>Bacillariophyta</taxon>
        <taxon>Coscinodiscophyceae</taxon>
        <taxon>Thalassiosirophycidae</taxon>
        <taxon>Stephanodiscales</taxon>
        <taxon>Stephanodiscaceae</taxon>
        <taxon>Discostella</taxon>
    </lineage>
</organism>
<gene>
    <name evidence="3" type="ORF">ACHAWU_004019</name>
</gene>
<feature type="coiled-coil region" evidence="1">
    <location>
        <begin position="281"/>
        <end position="308"/>
    </location>
</feature>
<dbReference type="EMBL" id="JALLBG020000108">
    <property type="protein sequence ID" value="KAL3764207.1"/>
    <property type="molecule type" value="Genomic_DNA"/>
</dbReference>
<reference evidence="3 4" key="1">
    <citation type="submission" date="2024-10" db="EMBL/GenBank/DDBJ databases">
        <title>Updated reference genomes for cyclostephanoid diatoms.</title>
        <authorList>
            <person name="Roberts W.R."/>
            <person name="Alverson A.J."/>
        </authorList>
    </citation>
    <scope>NUCLEOTIDE SEQUENCE [LARGE SCALE GENOMIC DNA]</scope>
    <source>
        <strain evidence="3 4">AJA232-27</strain>
    </source>
</reference>
<feature type="region of interest" description="Disordered" evidence="2">
    <location>
        <begin position="107"/>
        <end position="139"/>
    </location>
</feature>
<name>A0ABD3ML33_9STRA</name>
<evidence type="ECO:0000313" key="3">
    <source>
        <dbReference type="EMBL" id="KAL3764207.1"/>
    </source>
</evidence>
<keyword evidence="4" id="KW-1185">Reference proteome</keyword>
<comment type="caution">
    <text evidence="3">The sequence shown here is derived from an EMBL/GenBank/DDBJ whole genome shotgun (WGS) entry which is preliminary data.</text>
</comment>
<evidence type="ECO:0000256" key="1">
    <source>
        <dbReference type="SAM" id="Coils"/>
    </source>
</evidence>
<dbReference type="AlphaFoldDB" id="A0ABD3ML33"/>
<accession>A0ABD3ML33</accession>
<feature type="compositionally biased region" description="Basic and acidic residues" evidence="2">
    <location>
        <begin position="59"/>
        <end position="68"/>
    </location>
</feature>
<feature type="region of interest" description="Disordered" evidence="2">
    <location>
        <begin position="44"/>
        <end position="68"/>
    </location>
</feature>
<feature type="compositionally biased region" description="Polar residues" evidence="2">
    <location>
        <begin position="44"/>
        <end position="57"/>
    </location>
</feature>
<feature type="compositionally biased region" description="Polar residues" evidence="2">
    <location>
        <begin position="124"/>
        <end position="135"/>
    </location>
</feature>
<keyword evidence="1" id="KW-0175">Coiled coil</keyword>
<evidence type="ECO:0000256" key="2">
    <source>
        <dbReference type="SAM" id="MobiDB-lite"/>
    </source>
</evidence>
<dbReference type="Proteomes" id="UP001530293">
    <property type="component" value="Unassembled WGS sequence"/>
</dbReference>
<feature type="compositionally biased region" description="Low complexity" evidence="2">
    <location>
        <begin position="107"/>
        <end position="123"/>
    </location>
</feature>
<sequence length="310" mass="32585">MTIQRAAFAAVAFFCVAQHPQDVFGFTTNTNPIAAKPAFPSATTTTAIRSEPPTSASEKAQELRKRAEEAKRKAEELKKVAEQKAEAVMVAVKKANDLNDDTSVTTTVSAVKAPPTPPVASSTEKASARTTNTDPGSAIIPINSENVEFTSGILGGAVALALGASPVFAVVAAAAANYISKKEDLGELNEFVQAISKASLNSINFLARLDSKYTILGRISASLDKAINDLKSDEGNAETFKKIEDSVKQIQTLADEIDLLEGGKQALGAVGDVLETSIDKAVDANEEYKLTERAAEAAKKAIEKAKSASL</sequence>
<protein>
    <submittedName>
        <fullName evidence="3">Uncharacterized protein</fullName>
    </submittedName>
</protein>
<evidence type="ECO:0000313" key="4">
    <source>
        <dbReference type="Proteomes" id="UP001530293"/>
    </source>
</evidence>